<dbReference type="GO" id="GO:0016747">
    <property type="term" value="F:acyltransferase activity, transferring groups other than amino-acyl groups"/>
    <property type="evidence" value="ECO:0007669"/>
    <property type="project" value="InterPro"/>
</dbReference>
<keyword evidence="2" id="KW-0012">Acyltransferase</keyword>
<dbReference type="SUPFAM" id="SSF55729">
    <property type="entry name" value="Acyl-CoA N-acyltransferases (Nat)"/>
    <property type="match status" value="1"/>
</dbReference>
<evidence type="ECO:0000313" key="5">
    <source>
        <dbReference type="Proteomes" id="UP001139450"/>
    </source>
</evidence>
<dbReference type="Proteomes" id="UP001139450">
    <property type="component" value="Unassembled WGS sequence"/>
</dbReference>
<accession>A0A9X1X1Q0</accession>
<evidence type="ECO:0000256" key="1">
    <source>
        <dbReference type="ARBA" id="ARBA00022679"/>
    </source>
</evidence>
<dbReference type="Gene3D" id="3.40.630.30">
    <property type="match status" value="1"/>
</dbReference>
<evidence type="ECO:0000313" key="4">
    <source>
        <dbReference type="EMBL" id="MCJ8209547.1"/>
    </source>
</evidence>
<keyword evidence="1" id="KW-0808">Transferase</keyword>
<sequence length="172" mass="20150">MESLLIRRATAEDVDVLLSFSKDVFFTAFAHQNTAEDMALYAAKTFNRDGLLAELSNNHSQFYFAYYKNALAGYLKLNFNFAQTEFREDTGMEVERLYVHSNFQNLKIGQALFNLAIDTGRRLKKAYIWLGVWERNVNAIRFYERNGFTKIGEHDFMLGNDRQTDWLMKKQL</sequence>
<organism evidence="4 5">
    <name type="scientific">Mucilaginibacter straminoryzae</name>
    <dbReference type="NCBI Taxonomy" id="2932774"/>
    <lineage>
        <taxon>Bacteria</taxon>
        <taxon>Pseudomonadati</taxon>
        <taxon>Bacteroidota</taxon>
        <taxon>Sphingobacteriia</taxon>
        <taxon>Sphingobacteriales</taxon>
        <taxon>Sphingobacteriaceae</taxon>
        <taxon>Mucilaginibacter</taxon>
    </lineage>
</organism>
<keyword evidence="5" id="KW-1185">Reference proteome</keyword>
<protein>
    <submittedName>
        <fullName evidence="4">GNAT family N-acetyltransferase</fullName>
    </submittedName>
</protein>
<feature type="domain" description="N-acetyltransferase" evidence="3">
    <location>
        <begin position="4"/>
        <end position="172"/>
    </location>
</feature>
<reference evidence="4" key="1">
    <citation type="submission" date="2022-04" db="EMBL/GenBank/DDBJ databases">
        <title>Mucilaginibacter sp. RS28 isolated from freshwater.</title>
        <authorList>
            <person name="Ko S.-R."/>
        </authorList>
    </citation>
    <scope>NUCLEOTIDE SEQUENCE</scope>
    <source>
        <strain evidence="4">RS28</strain>
    </source>
</reference>
<dbReference type="RefSeq" id="WP_245129383.1">
    <property type="nucleotide sequence ID" value="NZ_JALJEJ010000003.1"/>
</dbReference>
<dbReference type="PROSITE" id="PS51186">
    <property type="entry name" value="GNAT"/>
    <property type="match status" value="1"/>
</dbReference>
<dbReference type="EMBL" id="JALJEJ010000003">
    <property type="protein sequence ID" value="MCJ8209547.1"/>
    <property type="molecule type" value="Genomic_DNA"/>
</dbReference>
<evidence type="ECO:0000259" key="3">
    <source>
        <dbReference type="PROSITE" id="PS51186"/>
    </source>
</evidence>
<dbReference type="Pfam" id="PF00583">
    <property type="entry name" value="Acetyltransf_1"/>
    <property type="match status" value="1"/>
</dbReference>
<dbReference type="InterPro" id="IPR016181">
    <property type="entry name" value="Acyl_CoA_acyltransferase"/>
</dbReference>
<comment type="caution">
    <text evidence="4">The sequence shown here is derived from an EMBL/GenBank/DDBJ whole genome shotgun (WGS) entry which is preliminary data.</text>
</comment>
<dbReference type="PANTHER" id="PTHR43420">
    <property type="entry name" value="ACETYLTRANSFERASE"/>
    <property type="match status" value="1"/>
</dbReference>
<dbReference type="CDD" id="cd04301">
    <property type="entry name" value="NAT_SF"/>
    <property type="match status" value="1"/>
</dbReference>
<name>A0A9X1X1Q0_9SPHI</name>
<dbReference type="InterPro" id="IPR000182">
    <property type="entry name" value="GNAT_dom"/>
</dbReference>
<evidence type="ECO:0000256" key="2">
    <source>
        <dbReference type="ARBA" id="ARBA00023315"/>
    </source>
</evidence>
<gene>
    <name evidence="4" type="ORF">MUY27_07490</name>
</gene>
<proteinExistence type="predicted"/>
<dbReference type="AlphaFoldDB" id="A0A9X1X1Q0"/>
<dbReference type="InterPro" id="IPR050680">
    <property type="entry name" value="YpeA/RimI_acetyltransf"/>
</dbReference>